<comment type="caution">
    <text evidence="2">The sequence shown here is derived from an EMBL/GenBank/DDBJ whole genome shotgun (WGS) entry which is preliminary data.</text>
</comment>
<dbReference type="InterPro" id="IPR012338">
    <property type="entry name" value="Beta-lactam/transpept-like"/>
</dbReference>
<evidence type="ECO:0000313" key="2">
    <source>
        <dbReference type="EMBL" id="EXF74288.1"/>
    </source>
</evidence>
<proteinExistence type="predicted"/>
<evidence type="ECO:0000313" key="3">
    <source>
        <dbReference type="Proteomes" id="UP000020467"/>
    </source>
</evidence>
<dbReference type="HOGENOM" id="CLU_035614_3_0_1"/>
<evidence type="ECO:0000259" key="1">
    <source>
        <dbReference type="Pfam" id="PF00144"/>
    </source>
</evidence>
<dbReference type="PANTHER" id="PTHR43319:SF3">
    <property type="entry name" value="BETA-LACTAMASE-RELATED DOMAIN-CONTAINING PROTEIN"/>
    <property type="match status" value="1"/>
</dbReference>
<dbReference type="PANTHER" id="PTHR43319">
    <property type="entry name" value="BETA-LACTAMASE-RELATED"/>
    <property type="match status" value="1"/>
</dbReference>
<reference evidence="2 3" key="1">
    <citation type="submission" date="2014-02" db="EMBL/GenBank/DDBJ databases">
        <title>The genome sequence of Colletotrichum fioriniae PJ7.</title>
        <authorList>
            <person name="Baroncelli R."/>
            <person name="Thon M.R."/>
        </authorList>
    </citation>
    <scope>NUCLEOTIDE SEQUENCE [LARGE SCALE GENOMIC DNA]</scope>
    <source>
        <strain evidence="2 3">PJ7</strain>
    </source>
</reference>
<gene>
    <name evidence="2" type="ORF">CFIO01_03720</name>
</gene>
<dbReference type="EMBL" id="JARH01000997">
    <property type="protein sequence ID" value="EXF74288.1"/>
    <property type="molecule type" value="Genomic_DNA"/>
</dbReference>
<sequence length="394" mass="43319">MAETHGTCEPKFQGVRDKFSELLGSGVELGACLTVTIDGEDVVNLWGGYADANRTRPWKEDTIVNVFSTTKTICALAGLILINEGEVSPYDKVSKYWPEFAANGKENVEVRHLLSHSSGVAAFENPITLQQMCDSYEEVISRLEKQPARWEPGTKSGYHAWTYGYLIGELVRRKTGLTLTEFVSQRIAGPLGADMQIGAKEKDWPRVAELIPPPAPPAHIMPEQDEDPDSLKHKMLHPFPDPSFANTEPWKKAEIAAANGHSNSKALATIWSKYLTIGDESKRLLSQKTIDLIYNEQTYGPDLCMGFPVRYGIGMGLRGNGNTPVDSWFPEGKICFWGGWGGSMLINDLDRRITIAYAMNKMSLGSAGNEAVYAYVAEIYKALGVPVGTPNGQA</sequence>
<dbReference type="SUPFAM" id="SSF56601">
    <property type="entry name" value="beta-lactamase/transpeptidase-like"/>
    <property type="match status" value="1"/>
</dbReference>
<dbReference type="OrthoDB" id="5946976at2759"/>
<keyword evidence="3" id="KW-1185">Reference proteome</keyword>
<protein>
    <submittedName>
        <fullName evidence="2">Beta-lactamase</fullName>
    </submittedName>
</protein>
<dbReference type="AlphaFoldDB" id="A0A010RQ09"/>
<dbReference type="STRING" id="1445577.A0A010RQ09"/>
<accession>A0A010RQ09</accession>
<dbReference type="InterPro" id="IPR052907">
    <property type="entry name" value="Beta-lactamase/esterase"/>
</dbReference>
<dbReference type="eggNOG" id="ENOG502RZX2">
    <property type="taxonomic scope" value="Eukaryota"/>
</dbReference>
<name>A0A010RQ09_9PEZI</name>
<dbReference type="Gene3D" id="3.40.710.10">
    <property type="entry name" value="DD-peptidase/beta-lactamase superfamily"/>
    <property type="match status" value="1"/>
</dbReference>
<organism evidence="2 3">
    <name type="scientific">Colletotrichum fioriniae PJ7</name>
    <dbReference type="NCBI Taxonomy" id="1445577"/>
    <lineage>
        <taxon>Eukaryota</taxon>
        <taxon>Fungi</taxon>
        <taxon>Dikarya</taxon>
        <taxon>Ascomycota</taxon>
        <taxon>Pezizomycotina</taxon>
        <taxon>Sordariomycetes</taxon>
        <taxon>Hypocreomycetidae</taxon>
        <taxon>Glomerellales</taxon>
        <taxon>Glomerellaceae</taxon>
        <taxon>Colletotrichum</taxon>
        <taxon>Colletotrichum acutatum species complex</taxon>
    </lineage>
</organism>
<dbReference type="KEGG" id="cfj:CFIO01_03720"/>
<dbReference type="InterPro" id="IPR001466">
    <property type="entry name" value="Beta-lactam-related"/>
</dbReference>
<dbReference type="Pfam" id="PF00144">
    <property type="entry name" value="Beta-lactamase"/>
    <property type="match status" value="1"/>
</dbReference>
<feature type="domain" description="Beta-lactamase-related" evidence="1">
    <location>
        <begin position="16"/>
        <end position="366"/>
    </location>
</feature>
<dbReference type="Proteomes" id="UP000020467">
    <property type="component" value="Unassembled WGS sequence"/>
</dbReference>